<proteinExistence type="predicted"/>
<gene>
    <name evidence="1" type="ORF">ACFQPS_17355</name>
</gene>
<name>A0ABW2KXZ9_9PROT</name>
<dbReference type="RefSeq" id="WP_377360476.1">
    <property type="nucleotide sequence ID" value="NZ_JBHTCM010000024.1"/>
</dbReference>
<dbReference type="EMBL" id="JBHTCM010000024">
    <property type="protein sequence ID" value="MFC7334936.1"/>
    <property type="molecule type" value="Genomic_DNA"/>
</dbReference>
<accession>A0ABW2KXZ9</accession>
<sequence length="325" mass="33354">MLAGLRLGAVPSAVLRPACDWDFAAGLPAAVSFLRGSAARCVDAAGRIVSSPADAPRFDHDPATGKPLGLLVEGARTNFLPDSFAPATRTVSLPAGSYTLSVGSGGSLAVTGAAAGTAAPGVPLTLTLPAPGSLTVTVQGQPQWYQCEDGVFASSPIATLPGASARREADEVRVLLGPWHRQEAGTWIMDIRPGAGFAPAQYLMTVSDGTASERHSVYRWAAGLIAYDMNAGGVQRSSLVPANAIAGLTPSRVAAAWSRQGVAFCLDGGPVVTATVPVVAAEISRMTLGSQTSGLAHALFGHIRRVRYFPDRLPAALLRSMTAGS</sequence>
<organism evidence="1 2">
    <name type="scientific">Rhodocista pekingensis</name>
    <dbReference type="NCBI Taxonomy" id="201185"/>
    <lineage>
        <taxon>Bacteria</taxon>
        <taxon>Pseudomonadati</taxon>
        <taxon>Pseudomonadota</taxon>
        <taxon>Alphaproteobacteria</taxon>
        <taxon>Rhodospirillales</taxon>
        <taxon>Azospirillaceae</taxon>
        <taxon>Rhodocista</taxon>
    </lineage>
</organism>
<protein>
    <submittedName>
        <fullName evidence="1">Uncharacterized protein</fullName>
    </submittedName>
</protein>
<comment type="caution">
    <text evidence="1">The sequence shown here is derived from an EMBL/GenBank/DDBJ whole genome shotgun (WGS) entry which is preliminary data.</text>
</comment>
<evidence type="ECO:0000313" key="1">
    <source>
        <dbReference type="EMBL" id="MFC7334936.1"/>
    </source>
</evidence>
<dbReference type="Proteomes" id="UP001596456">
    <property type="component" value="Unassembled WGS sequence"/>
</dbReference>
<evidence type="ECO:0000313" key="2">
    <source>
        <dbReference type="Proteomes" id="UP001596456"/>
    </source>
</evidence>
<reference evidence="2" key="1">
    <citation type="journal article" date="2019" name="Int. J. Syst. Evol. Microbiol.">
        <title>The Global Catalogue of Microorganisms (GCM) 10K type strain sequencing project: providing services to taxonomists for standard genome sequencing and annotation.</title>
        <authorList>
            <consortium name="The Broad Institute Genomics Platform"/>
            <consortium name="The Broad Institute Genome Sequencing Center for Infectious Disease"/>
            <person name="Wu L."/>
            <person name="Ma J."/>
        </authorList>
    </citation>
    <scope>NUCLEOTIDE SEQUENCE [LARGE SCALE GENOMIC DNA]</scope>
    <source>
        <strain evidence="2">CGMCC 1.16275</strain>
    </source>
</reference>
<keyword evidence="2" id="KW-1185">Reference proteome</keyword>